<organism evidence="1 2">
    <name type="scientific">Flavobacterium aquatile LMG 4008 = ATCC 11947</name>
    <dbReference type="NCBI Taxonomy" id="1453498"/>
    <lineage>
        <taxon>Bacteria</taxon>
        <taxon>Pseudomonadati</taxon>
        <taxon>Bacteroidota</taxon>
        <taxon>Flavobacteriia</taxon>
        <taxon>Flavobacteriales</taxon>
        <taxon>Flavobacteriaceae</taxon>
        <taxon>Flavobacterium</taxon>
    </lineage>
</organism>
<keyword evidence="2" id="KW-1185">Reference proteome</keyword>
<accession>A0A095SQJ4</accession>
<dbReference type="Proteomes" id="UP000029554">
    <property type="component" value="Unassembled WGS sequence"/>
</dbReference>
<evidence type="ECO:0000313" key="2">
    <source>
        <dbReference type="Proteomes" id="UP000029554"/>
    </source>
</evidence>
<comment type="caution">
    <text evidence="1">The sequence shown here is derived from an EMBL/GenBank/DDBJ whole genome shotgun (WGS) entry which is preliminary data.</text>
</comment>
<dbReference type="EMBL" id="JRHH01000006">
    <property type="protein sequence ID" value="KGD66857.1"/>
    <property type="molecule type" value="Genomic_DNA"/>
</dbReference>
<evidence type="ECO:0000313" key="1">
    <source>
        <dbReference type="EMBL" id="KGD66857.1"/>
    </source>
</evidence>
<gene>
    <name evidence="1" type="ORF">LG45_15615</name>
</gene>
<dbReference type="eggNOG" id="ENOG503116Q">
    <property type="taxonomic scope" value="Bacteria"/>
</dbReference>
<reference evidence="1 2" key="1">
    <citation type="submission" date="2014-09" db="EMBL/GenBank/DDBJ databases">
        <title>Whole Genome Shotgun of Flavobacterium aquatile LMG 4008.</title>
        <authorList>
            <person name="Gale A.N."/>
            <person name="Pipes S.E."/>
            <person name="Newman J.D."/>
        </authorList>
    </citation>
    <scope>NUCLEOTIDE SEQUENCE [LARGE SCALE GENOMIC DNA]</scope>
    <source>
        <strain evidence="1 2">LMG 4008</strain>
    </source>
</reference>
<dbReference type="AlphaFoldDB" id="A0A095SQJ4"/>
<dbReference type="RefSeq" id="WP_035128738.1">
    <property type="nucleotide sequence ID" value="NZ_JRHH01000006.1"/>
</dbReference>
<protein>
    <submittedName>
        <fullName evidence="1">Uncharacterized protein</fullName>
    </submittedName>
</protein>
<dbReference type="OrthoDB" id="1374762at2"/>
<name>A0A095SQJ4_9FLAO</name>
<sequence length="111" mass="12789">MKFLAILLCFYFNALTIIPSVKAIKMQFAKKELVSCNKSNSDCEPTKGCEKEKCLLNFNFSSSSFIVFATTYNFTNNTIFIPKKENSLYHKNFISNYNVTIWQPPESFLLS</sequence>
<dbReference type="STRING" id="1453498.LG45_15615"/>
<proteinExistence type="predicted"/>